<dbReference type="Proteomes" id="UP000077154">
    <property type="component" value="Unassembled WGS sequence"/>
</dbReference>
<reference evidence="2" key="1">
    <citation type="submission" date="2016-03" db="EMBL/GenBank/DDBJ databases">
        <title>Updated assembly of Pseudogymnoascus destructans, the fungus causing white-nose syndrome of bats.</title>
        <authorList>
            <person name="Palmer J.M."/>
            <person name="Drees K.P."/>
            <person name="Foster J.T."/>
            <person name="Lindner D.L."/>
        </authorList>
    </citation>
    <scope>NUCLEOTIDE SEQUENCE [LARGE SCALE GENOMIC DNA]</scope>
    <source>
        <strain evidence="2">20631-21</strain>
    </source>
</reference>
<sequence>MAYYASKSCLQYPSSVTEFNERFPENEHHTIHNLSEGNRKASGSRWNTSHLQACRVIMSQSVHHLPVLEPYVELARHRIKNTGEVYQSLIAVTPKDLRLCSHQQLRAKGNHFGAFYIRLADIARLPAGELQVRPSRVVSPPDRSGYVSGEGLGLSSPIGSERLVSSQPSSFSLSESDPVERPEHVLRTKHEVVTAGMAAEFISAVLDICSEQKNADSRIEFNPAPTTYIIEFQWLQSVCQDDGSLIRRKKNKLHGGWVSQGHNLAMFEAKALYTSWNEDEDVAQMSTSVRAQLACEIFGSIFQRLNADDDPDDLSCKDRHVFLISAHQTTLTFTHTTINKEYLDYLQSDRPTDSLPFLSLVSSEQFDIEKGPGRIEAAIGIMAIVSFLDDTEETET</sequence>
<gene>
    <name evidence="2" type="ORF">VC83_03527</name>
</gene>
<dbReference type="AlphaFoldDB" id="A0A177AGE9"/>
<accession>A0A177AGE9</accession>
<dbReference type="RefSeq" id="XP_024325612.1">
    <property type="nucleotide sequence ID" value="XM_024467173.1"/>
</dbReference>
<protein>
    <submittedName>
        <fullName evidence="2">Uncharacterized protein</fullName>
    </submittedName>
</protein>
<feature type="region of interest" description="Disordered" evidence="1">
    <location>
        <begin position="159"/>
        <end position="178"/>
    </location>
</feature>
<feature type="compositionally biased region" description="Low complexity" evidence="1">
    <location>
        <begin position="165"/>
        <end position="176"/>
    </location>
</feature>
<name>A0A177AGE9_9PEZI</name>
<organism evidence="2">
    <name type="scientific">Pseudogymnoascus destructans</name>
    <dbReference type="NCBI Taxonomy" id="655981"/>
    <lineage>
        <taxon>Eukaryota</taxon>
        <taxon>Fungi</taxon>
        <taxon>Dikarya</taxon>
        <taxon>Ascomycota</taxon>
        <taxon>Pezizomycotina</taxon>
        <taxon>Leotiomycetes</taxon>
        <taxon>Thelebolales</taxon>
        <taxon>Thelebolaceae</taxon>
        <taxon>Pseudogymnoascus</taxon>
    </lineage>
</organism>
<dbReference type="OrthoDB" id="3520712at2759"/>
<evidence type="ECO:0000256" key="1">
    <source>
        <dbReference type="SAM" id="MobiDB-lite"/>
    </source>
</evidence>
<dbReference type="EMBL" id="KV441391">
    <property type="protein sequence ID" value="OAF60331.1"/>
    <property type="molecule type" value="Genomic_DNA"/>
</dbReference>
<proteinExistence type="predicted"/>
<dbReference type="eggNOG" id="ENOG502TDHS">
    <property type="taxonomic scope" value="Eukaryota"/>
</dbReference>
<dbReference type="GeneID" id="36286603"/>
<dbReference type="VEuPathDB" id="FungiDB:GMDG_03174"/>
<evidence type="ECO:0000313" key="2">
    <source>
        <dbReference type="EMBL" id="OAF60331.1"/>
    </source>
</evidence>